<feature type="compositionally biased region" description="Polar residues" evidence="2">
    <location>
        <begin position="757"/>
        <end position="766"/>
    </location>
</feature>
<dbReference type="GO" id="GO:0005096">
    <property type="term" value="F:GTPase activator activity"/>
    <property type="evidence" value="ECO:0007669"/>
    <property type="project" value="UniProtKB-KW"/>
</dbReference>
<comment type="caution">
    <text evidence="4">The sequence shown here is derived from an EMBL/GenBank/DDBJ whole genome shotgun (WGS) entry which is preliminary data.</text>
</comment>
<name>A0A814GZZ3_9BILA</name>
<gene>
    <name evidence="4" type="ORF">IZO911_LOCUS17783</name>
    <name evidence="5" type="ORF">KXQ929_LOCUS8827</name>
</gene>
<accession>A0A814GZZ3</accession>
<dbReference type="Pfam" id="PF02145">
    <property type="entry name" value="Rap_GAP"/>
    <property type="match status" value="1"/>
</dbReference>
<dbReference type="AlphaFoldDB" id="A0A814GZZ3"/>
<dbReference type="InterPro" id="IPR035974">
    <property type="entry name" value="Rap/Ran-GAP_sf"/>
</dbReference>
<feature type="compositionally biased region" description="Low complexity" evidence="2">
    <location>
        <begin position="596"/>
        <end position="610"/>
    </location>
</feature>
<protein>
    <recommendedName>
        <fullName evidence="3">Rap-GAP domain-containing protein</fullName>
    </recommendedName>
</protein>
<sequence length="814" mass="91465">MSVDSTASPTQLSTFKNRVDLNSPPNKALQSTLSQSDHYPPSRHSMAGPPKDHHHHLHHHPPRSSSRTRTMSASEETSADTITELTSTPSYTNKHSIKRDRRTSELKPPVDHNDLTSSDRRNSTPQIYFSSLIPHAFRNAKHHHKTNTNNSNASTIISPAQSADTMAIKPDTPFSLKIPTNNSRITASQSHERLPSSQSDDSVPSSSFICEDAITEPRSAELFIFESATPLCISEIYRDHFLNHFHANYYGELFHEGPFLASLRFIHNKESMVDTCLARALIRTQYRNCDVSEIVNGTNENHILQILFHKGKLTEVLSYGAIGDPKANEKLYLFDKTNDERYHCKIGVIYQGVNQTNEYDIFSNDSMPNEMRHFLDYISRQVALKGFSKYRGDLDTKDDLHGEYSYYTEYENHEIMFNIAPLIPSTKANGQCIERKGLIGNAFVCVVFQEPGAKFLPDFIAGKVIQIYITVQPVTINEQLHYKVAIWRRNDITSFIDPPGGVYKYDQSFCSYFLTLLLNSVNVAIESPSLRSRIFEQRQRLKYEELKKLIDIFIPGPMLDFAVEHDQYHNLNHYIHQQQQQIDMRPNARSESFAGTSTITSSDSTNTATSGRTSPVSKKKGFSKKIFGVFSSSRSGSISSVPASPININHDVSPVSPQSNSTGDTTMTLGRTIIQVNKDQVKRTRSIKTNQAPIPQPRSSNGLISQNISVQPPTPSANPLNIFTSENLTQNNLLNTAAFDVEPRSRSNSSPNRSNNITNKSKSYSVSKIDEETQSSNATDDDSYKEDSSEEERSINRSIKLTSNINSSSMPFLS</sequence>
<evidence type="ECO:0000256" key="1">
    <source>
        <dbReference type="ARBA" id="ARBA00022468"/>
    </source>
</evidence>
<evidence type="ECO:0000256" key="2">
    <source>
        <dbReference type="SAM" id="MobiDB-lite"/>
    </source>
</evidence>
<feature type="region of interest" description="Disordered" evidence="2">
    <location>
        <begin position="740"/>
        <end position="814"/>
    </location>
</feature>
<feature type="compositionally biased region" description="Basic and acidic residues" evidence="2">
    <location>
        <begin position="785"/>
        <end position="795"/>
    </location>
</feature>
<feature type="region of interest" description="Disordered" evidence="2">
    <location>
        <begin position="584"/>
        <end position="617"/>
    </location>
</feature>
<feature type="compositionally biased region" description="Polar residues" evidence="2">
    <location>
        <begin position="800"/>
        <end position="814"/>
    </location>
</feature>
<organism evidence="4 6">
    <name type="scientific">Adineta steineri</name>
    <dbReference type="NCBI Taxonomy" id="433720"/>
    <lineage>
        <taxon>Eukaryota</taxon>
        <taxon>Metazoa</taxon>
        <taxon>Spiralia</taxon>
        <taxon>Gnathifera</taxon>
        <taxon>Rotifera</taxon>
        <taxon>Eurotatoria</taxon>
        <taxon>Bdelloidea</taxon>
        <taxon>Adinetida</taxon>
        <taxon>Adinetidae</taxon>
        <taxon>Adineta</taxon>
    </lineage>
</organism>
<feature type="compositionally biased region" description="Polar residues" evidence="2">
    <location>
        <begin position="23"/>
        <end position="37"/>
    </location>
</feature>
<feature type="domain" description="Rap-GAP" evidence="3">
    <location>
        <begin position="332"/>
        <end position="549"/>
    </location>
</feature>
<dbReference type="PANTHER" id="PTHR15711">
    <property type="entry name" value="RAP GTPASE-ACTIVATING PROTEIN"/>
    <property type="match status" value="1"/>
</dbReference>
<feature type="compositionally biased region" description="Low complexity" evidence="2">
    <location>
        <begin position="195"/>
        <end position="204"/>
    </location>
</feature>
<feature type="compositionally biased region" description="Polar residues" evidence="2">
    <location>
        <begin position="80"/>
        <end position="94"/>
    </location>
</feature>
<feature type="region of interest" description="Disordered" evidence="2">
    <location>
        <begin position="185"/>
        <end position="204"/>
    </location>
</feature>
<feature type="compositionally biased region" description="Low complexity" evidence="2">
    <location>
        <begin position="746"/>
        <end position="756"/>
    </location>
</feature>
<dbReference type="Proteomes" id="UP000663860">
    <property type="component" value="Unassembled WGS sequence"/>
</dbReference>
<dbReference type="EMBL" id="CAJNOE010000167">
    <property type="protein sequence ID" value="CAF1003684.1"/>
    <property type="molecule type" value="Genomic_DNA"/>
</dbReference>
<reference evidence="4" key="1">
    <citation type="submission" date="2021-02" db="EMBL/GenBank/DDBJ databases">
        <authorList>
            <person name="Nowell W R."/>
        </authorList>
    </citation>
    <scope>NUCLEOTIDE SEQUENCE</scope>
</reference>
<dbReference type="InterPro" id="IPR050989">
    <property type="entry name" value="Rap1_Ran_GAP"/>
</dbReference>
<dbReference type="GO" id="GO:0051056">
    <property type="term" value="P:regulation of small GTPase mediated signal transduction"/>
    <property type="evidence" value="ECO:0007669"/>
    <property type="project" value="InterPro"/>
</dbReference>
<evidence type="ECO:0000313" key="5">
    <source>
        <dbReference type="EMBL" id="CAF3668714.1"/>
    </source>
</evidence>
<keyword evidence="1" id="KW-0343">GTPase activation</keyword>
<dbReference type="SUPFAM" id="SSF111347">
    <property type="entry name" value="Rap/Ran-GAP"/>
    <property type="match status" value="1"/>
</dbReference>
<feature type="region of interest" description="Disordered" evidence="2">
    <location>
        <begin position="1"/>
        <end position="123"/>
    </location>
</feature>
<feature type="compositionally biased region" description="Polar residues" evidence="2">
    <location>
        <begin position="1"/>
        <end position="16"/>
    </location>
</feature>
<dbReference type="EMBL" id="CAJOBB010000390">
    <property type="protein sequence ID" value="CAF3668714.1"/>
    <property type="molecule type" value="Genomic_DNA"/>
</dbReference>
<proteinExistence type="predicted"/>
<dbReference type="PANTHER" id="PTHR15711:SF65">
    <property type="entry name" value="RAPGAP_RANGAP DOMAIN-CONTAINING PROTEIN"/>
    <property type="match status" value="1"/>
</dbReference>
<dbReference type="Gene3D" id="3.40.50.11210">
    <property type="entry name" value="Rap/Ran-GAP"/>
    <property type="match status" value="1"/>
</dbReference>
<feature type="region of interest" description="Disordered" evidence="2">
    <location>
        <begin position="679"/>
        <end position="721"/>
    </location>
</feature>
<feature type="compositionally biased region" description="Basic residues" evidence="2">
    <location>
        <begin position="52"/>
        <end position="62"/>
    </location>
</feature>
<dbReference type="Proteomes" id="UP000663868">
    <property type="component" value="Unassembled WGS sequence"/>
</dbReference>
<evidence type="ECO:0000313" key="6">
    <source>
        <dbReference type="Proteomes" id="UP000663860"/>
    </source>
</evidence>
<dbReference type="InterPro" id="IPR000331">
    <property type="entry name" value="Rap/Ran_GAP_dom"/>
</dbReference>
<dbReference type="PROSITE" id="PS50085">
    <property type="entry name" value="RAPGAP"/>
    <property type="match status" value="1"/>
</dbReference>
<evidence type="ECO:0000259" key="3">
    <source>
        <dbReference type="PROSITE" id="PS50085"/>
    </source>
</evidence>
<evidence type="ECO:0000313" key="4">
    <source>
        <dbReference type="EMBL" id="CAF1003684.1"/>
    </source>
</evidence>
<feature type="compositionally biased region" description="Low complexity" evidence="2">
    <location>
        <begin position="63"/>
        <end position="76"/>
    </location>
</feature>
<feature type="compositionally biased region" description="Polar residues" evidence="2">
    <location>
        <begin position="687"/>
        <end position="721"/>
    </location>
</feature>
<feature type="compositionally biased region" description="Basic and acidic residues" evidence="2">
    <location>
        <begin position="102"/>
        <end position="122"/>
    </location>
</feature>